<comment type="caution">
    <text evidence="2">The sequence shown here is derived from an EMBL/GenBank/DDBJ whole genome shotgun (WGS) entry which is preliminary data.</text>
</comment>
<keyword evidence="3" id="KW-1185">Reference proteome</keyword>
<proteinExistence type="predicted"/>
<evidence type="ECO:0000256" key="1">
    <source>
        <dbReference type="SAM" id="MobiDB-lite"/>
    </source>
</evidence>
<feature type="region of interest" description="Disordered" evidence="1">
    <location>
        <begin position="284"/>
        <end position="373"/>
    </location>
</feature>
<feature type="compositionally biased region" description="Basic and acidic residues" evidence="1">
    <location>
        <begin position="35"/>
        <end position="46"/>
    </location>
</feature>
<dbReference type="Proteomes" id="UP001591681">
    <property type="component" value="Unassembled WGS sequence"/>
</dbReference>
<feature type="compositionally biased region" description="Polar residues" evidence="1">
    <location>
        <begin position="57"/>
        <end position="67"/>
    </location>
</feature>
<reference evidence="2 3" key="1">
    <citation type="submission" date="2024-09" db="EMBL/GenBank/DDBJ databases">
        <title>A chromosome-level genome assembly of Gray's grenadier anchovy, Coilia grayii.</title>
        <authorList>
            <person name="Fu Z."/>
        </authorList>
    </citation>
    <scope>NUCLEOTIDE SEQUENCE [LARGE SCALE GENOMIC DNA]</scope>
    <source>
        <strain evidence="2">G4</strain>
        <tissue evidence="2">Muscle</tissue>
    </source>
</reference>
<sequence>MDLKLRQHYGAPRERPRMRIQYTNSTLRQSSRSTTEPKRENRRQEIHLPTNKYAGQYYNTRQRQNRLPPTRNRESDTEAMDLNHNTLIRKIYDLIRIFHHRHNVSVESDPNNQPPTFQRISQYLSSIIRPMAPSENTQMQIMANAKNWAFTTQQILVEHYDDCIHKCSQELQPLLHEDWLQAFSEAIKWARRRFKRRLHKEAICSTEALLISLQDYGPAPPSTTPSTPTLAPPPPAQLNSDPVIDSDTIPTLLACPRSENVIREEDSPTLQRLDVALSPHNPFYNDSLHSLATHQTPQTPPPPRANRIQNPGNPGITLEQDLPLDLVDPSFGQGSSFTRISERSPPTTTPPQVEIHVPGGGAQGGLPLPSPVTQGPIAPVGTDFGVNTLLQPIRHIQTHKKLTDWTLTARKKWLILGDSNLSRVPEYNIPDLQVDSYPGATFRHAEAILERAKPLVRVEKVVLAFGILHMEQKPKQTAVKQLQRAIKMAKDKFPHAEVWVPLINYSTRLQREFQTNLTELNAHIKANMPFLPKLPEDLFQTEDKIHWTKPTAKAMFQHWAQCLKLPLNSK</sequence>
<dbReference type="AlphaFoldDB" id="A0ABD1JXV2"/>
<feature type="region of interest" description="Disordered" evidence="1">
    <location>
        <begin position="215"/>
        <end position="243"/>
    </location>
</feature>
<accession>A0ABD1JXV2</accession>
<feature type="compositionally biased region" description="Polar residues" evidence="1">
    <location>
        <begin position="21"/>
        <end position="34"/>
    </location>
</feature>
<evidence type="ECO:0000313" key="3">
    <source>
        <dbReference type="Proteomes" id="UP001591681"/>
    </source>
</evidence>
<protein>
    <submittedName>
        <fullName evidence="2">Uncharacterized protein</fullName>
    </submittedName>
</protein>
<organism evidence="2 3">
    <name type="scientific">Coilia grayii</name>
    <name type="common">Gray's grenadier anchovy</name>
    <dbReference type="NCBI Taxonomy" id="363190"/>
    <lineage>
        <taxon>Eukaryota</taxon>
        <taxon>Metazoa</taxon>
        <taxon>Chordata</taxon>
        <taxon>Craniata</taxon>
        <taxon>Vertebrata</taxon>
        <taxon>Euteleostomi</taxon>
        <taxon>Actinopterygii</taxon>
        <taxon>Neopterygii</taxon>
        <taxon>Teleostei</taxon>
        <taxon>Clupei</taxon>
        <taxon>Clupeiformes</taxon>
        <taxon>Clupeoidei</taxon>
        <taxon>Engraulidae</taxon>
        <taxon>Coilinae</taxon>
        <taxon>Coilia</taxon>
    </lineage>
</organism>
<gene>
    <name evidence="2" type="ORF">ACEWY4_011485</name>
</gene>
<dbReference type="InterPro" id="IPR036514">
    <property type="entry name" value="SGNH_hydro_sf"/>
</dbReference>
<dbReference type="EMBL" id="JBHFQA010000010">
    <property type="protein sequence ID" value="KAL2091687.1"/>
    <property type="molecule type" value="Genomic_DNA"/>
</dbReference>
<feature type="region of interest" description="Disordered" evidence="1">
    <location>
        <begin position="1"/>
        <end position="76"/>
    </location>
</feature>
<feature type="compositionally biased region" description="Basic and acidic residues" evidence="1">
    <location>
        <begin position="1"/>
        <end position="17"/>
    </location>
</feature>
<name>A0ABD1JXV2_9TELE</name>
<evidence type="ECO:0000313" key="2">
    <source>
        <dbReference type="EMBL" id="KAL2091687.1"/>
    </source>
</evidence>
<dbReference type="Gene3D" id="3.40.50.1110">
    <property type="entry name" value="SGNH hydrolase"/>
    <property type="match status" value="1"/>
</dbReference>
<dbReference type="SUPFAM" id="SSF52266">
    <property type="entry name" value="SGNH hydrolase"/>
    <property type="match status" value="1"/>
</dbReference>